<evidence type="ECO:0000313" key="3">
    <source>
        <dbReference type="EMBL" id="MBC6467629.1"/>
    </source>
</evidence>
<dbReference type="SUPFAM" id="SSF51182">
    <property type="entry name" value="RmlC-like cupins"/>
    <property type="match status" value="1"/>
</dbReference>
<evidence type="ECO:0000313" key="4">
    <source>
        <dbReference type="Proteomes" id="UP000805614"/>
    </source>
</evidence>
<dbReference type="InterPro" id="IPR011051">
    <property type="entry name" value="RmlC_Cupin_sf"/>
</dbReference>
<evidence type="ECO:0000256" key="1">
    <source>
        <dbReference type="ARBA" id="ARBA00023235"/>
    </source>
</evidence>
<comment type="caution">
    <text evidence="3">The sequence shown here is derived from an EMBL/GenBank/DDBJ whole genome shotgun (WGS) entry which is preliminary data.</text>
</comment>
<dbReference type="InterPro" id="IPR024203">
    <property type="entry name" value="Deoxy-glucuronate_isom_IolB"/>
</dbReference>
<name>A0ABR7LS13_9ACTN</name>
<keyword evidence="4" id="KW-1185">Reference proteome</keyword>
<dbReference type="PIRSF" id="PIRSF036628">
    <property type="entry name" value="IolB"/>
    <property type="match status" value="1"/>
</dbReference>
<gene>
    <name evidence="3" type="primary">iolB</name>
    <name evidence="3" type="ORF">HKK74_19330</name>
</gene>
<keyword evidence="1 3" id="KW-0413">Isomerase</keyword>
<dbReference type="RefSeq" id="WP_187244646.1">
    <property type="nucleotide sequence ID" value="NZ_BAAAOK010000010.1"/>
</dbReference>
<dbReference type="InterPro" id="IPR021120">
    <property type="entry name" value="KduI/IolB_isomerase"/>
</dbReference>
<feature type="region of interest" description="Disordered" evidence="2">
    <location>
        <begin position="273"/>
        <end position="302"/>
    </location>
</feature>
<dbReference type="InterPro" id="IPR014710">
    <property type="entry name" value="RmlC-like_jellyroll"/>
</dbReference>
<dbReference type="Gene3D" id="2.60.120.10">
    <property type="entry name" value="Jelly Rolls"/>
    <property type="match status" value="2"/>
</dbReference>
<dbReference type="Pfam" id="PF04962">
    <property type="entry name" value="KduI"/>
    <property type="match status" value="1"/>
</dbReference>
<dbReference type="PANTHER" id="PTHR39193:SF1">
    <property type="entry name" value="5-DEOXY-GLUCURONATE ISOMERASE"/>
    <property type="match status" value="1"/>
</dbReference>
<dbReference type="GO" id="GO:0102482">
    <property type="term" value="F:5-deoxy-D-glucuronate isomerase activity"/>
    <property type="evidence" value="ECO:0007669"/>
    <property type="project" value="UniProtKB-EC"/>
</dbReference>
<dbReference type="EMBL" id="JABVEC010000014">
    <property type="protein sequence ID" value="MBC6467629.1"/>
    <property type="molecule type" value="Genomic_DNA"/>
</dbReference>
<dbReference type="Proteomes" id="UP000805614">
    <property type="component" value="Unassembled WGS sequence"/>
</dbReference>
<dbReference type="EC" id="5.3.1.30" evidence="3"/>
<feature type="compositionally biased region" description="Low complexity" evidence="2">
    <location>
        <begin position="278"/>
        <end position="302"/>
    </location>
</feature>
<organism evidence="3 4">
    <name type="scientific">Actinomadura alba</name>
    <dbReference type="NCBI Taxonomy" id="406431"/>
    <lineage>
        <taxon>Bacteria</taxon>
        <taxon>Bacillati</taxon>
        <taxon>Actinomycetota</taxon>
        <taxon>Actinomycetes</taxon>
        <taxon>Streptosporangiales</taxon>
        <taxon>Thermomonosporaceae</taxon>
        <taxon>Actinomadura</taxon>
    </lineage>
</organism>
<accession>A0ABR7LS13</accession>
<sequence>MKHHLRAGSTATDSYALEVTPEAAGWDRSALRVLDLGAGGSITLSTGEFETLVLPLAGAGTVVCDGRTFELEGRASVFSRVTDFAYAPRDATVTVTGRGRFALPAARCENRLTARYGPAEGIPVELRGAGRASRQVNNFCTPEAFEADRLIACEVLTPDGNWSSYPPHKHDADRPGESVLEEIYYFEVSREGMGYQRVYGTDTRPIDVLAEVRTGDVVLIPHGWHGPSMAVPGYDLYYLNVMAGPSAERAWRICDDPAHAWVRRDWAAQEMDPRLPLTGTGTTKGTATGTTPNTTTTTEGAS</sequence>
<protein>
    <submittedName>
        <fullName evidence="3">5-deoxy-glucuronate isomerase</fullName>
        <ecNumber evidence="3">5.3.1.30</ecNumber>
    </submittedName>
</protein>
<dbReference type="NCBIfam" id="TIGR04378">
    <property type="entry name" value="myo_inos_iolB"/>
    <property type="match status" value="1"/>
</dbReference>
<dbReference type="PANTHER" id="PTHR39193">
    <property type="entry name" value="5-DEOXY-GLUCURONATE ISOMERASE"/>
    <property type="match status" value="1"/>
</dbReference>
<proteinExistence type="predicted"/>
<reference evidence="3 4" key="1">
    <citation type="submission" date="2020-06" db="EMBL/GenBank/DDBJ databases">
        <title>Actinomadura xiongansis sp. nov., isolated from soil of Baiyangdian.</title>
        <authorList>
            <person name="Zhang X."/>
        </authorList>
    </citation>
    <scope>NUCLEOTIDE SEQUENCE [LARGE SCALE GENOMIC DNA]</scope>
    <source>
        <strain evidence="3 4">HBUM206468</strain>
    </source>
</reference>
<evidence type="ECO:0000256" key="2">
    <source>
        <dbReference type="SAM" id="MobiDB-lite"/>
    </source>
</evidence>